<dbReference type="PANTHER" id="PTHR43044">
    <property type="match status" value="1"/>
</dbReference>
<feature type="transmembrane region" description="Helical" evidence="1">
    <location>
        <begin position="62"/>
        <end position="90"/>
    </location>
</feature>
<dbReference type="AlphaFoldDB" id="A0A382FE12"/>
<feature type="non-terminal residue" evidence="2">
    <location>
        <position position="122"/>
    </location>
</feature>
<feature type="transmembrane region" description="Helical" evidence="1">
    <location>
        <begin position="32"/>
        <end position="50"/>
    </location>
</feature>
<name>A0A382FE12_9ZZZZ</name>
<dbReference type="PANTHER" id="PTHR43044:SF2">
    <property type="entry name" value="POLYSULPHIDE REDUCTASE NRFD"/>
    <property type="match status" value="1"/>
</dbReference>
<evidence type="ECO:0000256" key="1">
    <source>
        <dbReference type="SAM" id="Phobius"/>
    </source>
</evidence>
<protein>
    <recommendedName>
        <fullName evidence="3">Polysulfide reductase NrfD</fullName>
    </recommendedName>
</protein>
<keyword evidence="1" id="KW-0812">Transmembrane</keyword>
<feature type="transmembrane region" description="Helical" evidence="1">
    <location>
        <begin position="102"/>
        <end position="120"/>
    </location>
</feature>
<evidence type="ECO:0008006" key="3">
    <source>
        <dbReference type="Google" id="ProtNLM"/>
    </source>
</evidence>
<evidence type="ECO:0000313" key="2">
    <source>
        <dbReference type="EMBL" id="SVB61338.1"/>
    </source>
</evidence>
<gene>
    <name evidence="2" type="ORF">METZ01_LOCUS214192</name>
</gene>
<accession>A0A382FE12</accession>
<organism evidence="2">
    <name type="scientific">marine metagenome</name>
    <dbReference type="NCBI Taxonomy" id="408172"/>
    <lineage>
        <taxon>unclassified sequences</taxon>
        <taxon>metagenomes</taxon>
        <taxon>ecological metagenomes</taxon>
    </lineage>
</organism>
<sequence length="122" mass="13532">MQEHTQLTQKEINDDLLKGVFSTPKWWPGSTLILLLIFIAGACAFGYMINKGIGVTGLNRPAYWGVYIVNFVFWIGISHAGIMVSAILRLTQAEWRRPITRAAEVLTVFSLTAALMAAPITH</sequence>
<keyword evidence="1" id="KW-1133">Transmembrane helix</keyword>
<dbReference type="EMBL" id="UINC01049489">
    <property type="protein sequence ID" value="SVB61338.1"/>
    <property type="molecule type" value="Genomic_DNA"/>
</dbReference>
<reference evidence="2" key="1">
    <citation type="submission" date="2018-05" db="EMBL/GenBank/DDBJ databases">
        <authorList>
            <person name="Lanie J.A."/>
            <person name="Ng W.-L."/>
            <person name="Kazmierczak K.M."/>
            <person name="Andrzejewski T.M."/>
            <person name="Davidsen T.M."/>
            <person name="Wayne K.J."/>
            <person name="Tettelin H."/>
            <person name="Glass J.I."/>
            <person name="Rusch D."/>
            <person name="Podicherti R."/>
            <person name="Tsui H.-C.T."/>
            <person name="Winkler M.E."/>
        </authorList>
    </citation>
    <scope>NUCLEOTIDE SEQUENCE</scope>
</reference>
<proteinExistence type="predicted"/>
<keyword evidence="1" id="KW-0472">Membrane</keyword>